<keyword evidence="11" id="KW-1185">Reference proteome</keyword>
<dbReference type="Pfam" id="PF03567">
    <property type="entry name" value="Sulfotransfer_2"/>
    <property type="match status" value="1"/>
</dbReference>
<evidence type="ECO:0000256" key="7">
    <source>
        <dbReference type="ARBA" id="ARBA00023136"/>
    </source>
</evidence>
<keyword evidence="9" id="KW-0735">Signal-anchor</keyword>
<keyword evidence="3 9" id="KW-0808">Transferase</keyword>
<dbReference type="GO" id="GO:0016051">
    <property type="term" value="P:carbohydrate biosynthetic process"/>
    <property type="evidence" value="ECO:0007669"/>
    <property type="project" value="InterPro"/>
</dbReference>
<comment type="subcellular location">
    <subcellularLocation>
        <location evidence="1 9">Golgi apparatus membrane</location>
        <topology evidence="1 9">Single-pass type II membrane protein</topology>
    </subcellularLocation>
</comment>
<reference evidence="10 11" key="1">
    <citation type="submission" date="2023-03" db="EMBL/GenBank/DDBJ databases">
        <title>High-quality genome of Scylla paramamosain provides insights in environmental adaptation.</title>
        <authorList>
            <person name="Zhang L."/>
        </authorList>
    </citation>
    <scope>NUCLEOTIDE SEQUENCE [LARGE SCALE GENOMIC DNA]</scope>
    <source>
        <strain evidence="10">LZ_2023a</strain>
        <tissue evidence="10">Muscle</tissue>
    </source>
</reference>
<dbReference type="GO" id="GO:0000139">
    <property type="term" value="C:Golgi membrane"/>
    <property type="evidence" value="ECO:0007669"/>
    <property type="project" value="UniProtKB-SubCell"/>
</dbReference>
<protein>
    <recommendedName>
        <fullName evidence="9">Carbohydrate sulfotransferase</fullName>
        <ecNumber evidence="9">2.8.2.-</ecNumber>
    </recommendedName>
</protein>
<dbReference type="GO" id="GO:0008146">
    <property type="term" value="F:sulfotransferase activity"/>
    <property type="evidence" value="ECO:0007669"/>
    <property type="project" value="InterPro"/>
</dbReference>
<organism evidence="10 11">
    <name type="scientific">Scylla paramamosain</name>
    <name type="common">Mud crab</name>
    <dbReference type="NCBI Taxonomy" id="85552"/>
    <lineage>
        <taxon>Eukaryota</taxon>
        <taxon>Metazoa</taxon>
        <taxon>Ecdysozoa</taxon>
        <taxon>Arthropoda</taxon>
        <taxon>Crustacea</taxon>
        <taxon>Multicrustacea</taxon>
        <taxon>Malacostraca</taxon>
        <taxon>Eumalacostraca</taxon>
        <taxon>Eucarida</taxon>
        <taxon>Decapoda</taxon>
        <taxon>Pleocyemata</taxon>
        <taxon>Brachyura</taxon>
        <taxon>Eubrachyura</taxon>
        <taxon>Portunoidea</taxon>
        <taxon>Portunidae</taxon>
        <taxon>Portuninae</taxon>
        <taxon>Scylla</taxon>
    </lineage>
</organism>
<sequence>MGGNLAAGKVVYDVPGAVAEYGSSRAFHASRYDPKYFGQLSHDEILAFYVKYLPDFLLFDYDFVRHITGRVVVALQKSGRVVAALQEAGRVVVALQKSGRVVAALQEAGRVVVALQEVGRVVVALQEADRVVEALQGAETLVVSVEDTKARSDALEQHIRNVCKTMRFPDTVSNKTMGYYMHFDEGRKVIYCSIPKVASTSWKRVLIKITGNPTDNVTAISRYRVHRTLPMLAFDKDMEEKLRTYKKFMVVRHPFERILSAYRDKLEDWEPHDSVFPKMVKKKLQKYRDNPNKKEGDNITFTEYIRFISQPGRGTPEQRNEHWLPMHEICHPCAIQYDFIGKYENLKEDSEYLLKWLGVTDLMDTFPAAARPFHASRYDPKYFGQLSHDEIMAFHAKYLPDFMLFNYGFV</sequence>
<evidence type="ECO:0000256" key="3">
    <source>
        <dbReference type="ARBA" id="ARBA00022679"/>
    </source>
</evidence>
<evidence type="ECO:0000313" key="11">
    <source>
        <dbReference type="Proteomes" id="UP001487740"/>
    </source>
</evidence>
<name>A0AAW0U2Y9_SCYPA</name>
<dbReference type="PANTHER" id="PTHR12137:SF54">
    <property type="entry name" value="CARBOHYDRATE SULFOTRANSFERASE"/>
    <property type="match status" value="1"/>
</dbReference>
<dbReference type="Proteomes" id="UP001487740">
    <property type="component" value="Unassembled WGS sequence"/>
</dbReference>
<keyword evidence="6 9" id="KW-0333">Golgi apparatus</keyword>
<comment type="caution">
    <text evidence="10">The sequence shown here is derived from an EMBL/GenBank/DDBJ whole genome shotgun (WGS) entry which is preliminary data.</text>
</comment>
<dbReference type="EC" id="2.8.2.-" evidence="9"/>
<dbReference type="InterPro" id="IPR005331">
    <property type="entry name" value="Sulfotransferase"/>
</dbReference>
<evidence type="ECO:0000256" key="2">
    <source>
        <dbReference type="ARBA" id="ARBA00006339"/>
    </source>
</evidence>
<keyword evidence="7" id="KW-0472">Membrane</keyword>
<keyword evidence="9" id="KW-0119">Carbohydrate metabolism</keyword>
<evidence type="ECO:0000256" key="4">
    <source>
        <dbReference type="ARBA" id="ARBA00022692"/>
    </source>
</evidence>
<evidence type="ECO:0000256" key="9">
    <source>
        <dbReference type="RuleBase" id="RU364020"/>
    </source>
</evidence>
<accession>A0AAW0U2Y9</accession>
<comment type="similarity">
    <text evidence="2 9">Belongs to the sulfotransferase 2 family.</text>
</comment>
<evidence type="ECO:0000256" key="5">
    <source>
        <dbReference type="ARBA" id="ARBA00022989"/>
    </source>
</evidence>
<dbReference type="AlphaFoldDB" id="A0AAW0U2Y9"/>
<dbReference type="PANTHER" id="PTHR12137">
    <property type="entry name" value="CARBOHYDRATE SULFOTRANSFERASE"/>
    <property type="match status" value="1"/>
</dbReference>
<dbReference type="SUPFAM" id="SSF52540">
    <property type="entry name" value="P-loop containing nucleoside triphosphate hydrolases"/>
    <property type="match status" value="1"/>
</dbReference>
<evidence type="ECO:0000256" key="8">
    <source>
        <dbReference type="ARBA" id="ARBA00023180"/>
    </source>
</evidence>
<evidence type="ECO:0000313" key="10">
    <source>
        <dbReference type="EMBL" id="KAK8394429.1"/>
    </source>
</evidence>
<dbReference type="InterPro" id="IPR018011">
    <property type="entry name" value="Carb_sulfotrans_8-10"/>
</dbReference>
<keyword evidence="5" id="KW-1133">Transmembrane helix</keyword>
<keyword evidence="4" id="KW-0812">Transmembrane</keyword>
<gene>
    <name evidence="10" type="ORF">O3P69_006547</name>
</gene>
<evidence type="ECO:0000256" key="1">
    <source>
        <dbReference type="ARBA" id="ARBA00004323"/>
    </source>
</evidence>
<dbReference type="EMBL" id="JARAKH010000019">
    <property type="protein sequence ID" value="KAK8394429.1"/>
    <property type="molecule type" value="Genomic_DNA"/>
</dbReference>
<proteinExistence type="inferred from homology"/>
<keyword evidence="8 9" id="KW-0325">Glycoprotein</keyword>
<dbReference type="Gene3D" id="3.40.50.300">
    <property type="entry name" value="P-loop containing nucleotide triphosphate hydrolases"/>
    <property type="match status" value="1"/>
</dbReference>
<evidence type="ECO:0000256" key="6">
    <source>
        <dbReference type="ARBA" id="ARBA00023034"/>
    </source>
</evidence>
<dbReference type="InterPro" id="IPR027417">
    <property type="entry name" value="P-loop_NTPase"/>
</dbReference>